<dbReference type="EMBL" id="FNIX01000005">
    <property type="protein sequence ID" value="SDP06864.1"/>
    <property type="molecule type" value="Genomic_DNA"/>
</dbReference>
<dbReference type="PANTHER" id="PTHR40758:SF1">
    <property type="entry name" value="CONSERVED PROTEIN"/>
    <property type="match status" value="1"/>
</dbReference>
<dbReference type="InterPro" id="IPR034660">
    <property type="entry name" value="DinB/YfiT-like"/>
</dbReference>
<dbReference type="STRING" id="641025.SAMN05421507_105146"/>
<name>A0A1H0PPE5_9PSEU</name>
<dbReference type="Proteomes" id="UP000199691">
    <property type="component" value="Unassembled WGS sequence"/>
</dbReference>
<dbReference type="GO" id="GO:0046872">
    <property type="term" value="F:metal ion binding"/>
    <property type="evidence" value="ECO:0007669"/>
    <property type="project" value="InterPro"/>
</dbReference>
<dbReference type="InterPro" id="IPR010872">
    <property type="entry name" value="MDMPI_C-term_domain"/>
</dbReference>
<evidence type="ECO:0000259" key="2">
    <source>
        <dbReference type="Pfam" id="PF11716"/>
    </source>
</evidence>
<dbReference type="PANTHER" id="PTHR40758">
    <property type="entry name" value="CONSERVED PROTEIN"/>
    <property type="match status" value="1"/>
</dbReference>
<evidence type="ECO:0000259" key="1">
    <source>
        <dbReference type="Pfam" id="PF07398"/>
    </source>
</evidence>
<dbReference type="GO" id="GO:0005886">
    <property type="term" value="C:plasma membrane"/>
    <property type="evidence" value="ECO:0007669"/>
    <property type="project" value="TreeGrafter"/>
</dbReference>
<feature type="domain" description="MDMPI C-terminal" evidence="1">
    <location>
        <begin position="147"/>
        <end position="237"/>
    </location>
</feature>
<dbReference type="InterPro" id="IPR017517">
    <property type="entry name" value="Maleyloyr_isom"/>
</dbReference>
<keyword evidence="4" id="KW-1185">Reference proteome</keyword>
<sequence>MHTPLSFPDLLRLIDERTTAFIAAVGDLDAPVPTCPGWTVFDLVQHLGDGRRKWAEIVAAGPSDTPPARTPAQAPREGLAEWMAESTRLLIAALEAAGPDQGCWNWWGDSQSPPTVATAARRQLHEIAAHTYDAQLAAGAPEPIPAEIAVDGVDEFLMTCFSTSSPWPHEPAIVDYHVTEGGLWRISMSADGARVVEPGDGAADASAEGSAHDFLMVFYGRGSLEPLKLDGAVHVLDQLGAWVPA</sequence>
<evidence type="ECO:0000313" key="4">
    <source>
        <dbReference type="Proteomes" id="UP000199691"/>
    </source>
</evidence>
<dbReference type="Pfam" id="PF11716">
    <property type="entry name" value="MDMPI_N"/>
    <property type="match status" value="1"/>
</dbReference>
<accession>A0A1H0PPE5</accession>
<feature type="domain" description="Mycothiol-dependent maleylpyruvate isomerase metal-binding" evidence="2">
    <location>
        <begin position="11"/>
        <end position="135"/>
    </location>
</feature>
<evidence type="ECO:0000313" key="3">
    <source>
        <dbReference type="EMBL" id="SDP06864.1"/>
    </source>
</evidence>
<dbReference type="RefSeq" id="WP_090097920.1">
    <property type="nucleotide sequence ID" value="NZ_FNIX01000005.1"/>
</dbReference>
<dbReference type="Pfam" id="PF07398">
    <property type="entry name" value="MDMPI_C"/>
    <property type="match status" value="1"/>
</dbReference>
<dbReference type="SUPFAM" id="SSF109854">
    <property type="entry name" value="DinB/YfiT-like putative metalloenzymes"/>
    <property type="match status" value="1"/>
</dbReference>
<dbReference type="Gene3D" id="1.20.120.450">
    <property type="entry name" value="dinb family like domain"/>
    <property type="match status" value="1"/>
</dbReference>
<reference evidence="4" key="1">
    <citation type="submission" date="2016-10" db="EMBL/GenBank/DDBJ databases">
        <authorList>
            <person name="Varghese N."/>
            <person name="Submissions S."/>
        </authorList>
    </citation>
    <scope>NUCLEOTIDE SEQUENCE [LARGE SCALE GENOMIC DNA]</scope>
    <source>
        <strain evidence="4">CGMCC 4.6609</strain>
    </source>
</reference>
<organism evidence="3 4">
    <name type="scientific">Lentzea jiangxiensis</name>
    <dbReference type="NCBI Taxonomy" id="641025"/>
    <lineage>
        <taxon>Bacteria</taxon>
        <taxon>Bacillati</taxon>
        <taxon>Actinomycetota</taxon>
        <taxon>Actinomycetes</taxon>
        <taxon>Pseudonocardiales</taxon>
        <taxon>Pseudonocardiaceae</taxon>
        <taxon>Lentzea</taxon>
    </lineage>
</organism>
<dbReference type="NCBIfam" id="TIGR03083">
    <property type="entry name" value="maleylpyruvate isomerase family mycothiol-dependent enzyme"/>
    <property type="match status" value="1"/>
</dbReference>
<dbReference type="OrthoDB" id="3671213at2"/>
<gene>
    <name evidence="3" type="ORF">SAMN05421507_105146</name>
</gene>
<protein>
    <submittedName>
        <fullName evidence="3">TIGR03083 family protein</fullName>
    </submittedName>
</protein>
<dbReference type="InterPro" id="IPR024344">
    <property type="entry name" value="MDMPI_metal-binding"/>
</dbReference>
<proteinExistence type="predicted"/>
<dbReference type="AlphaFoldDB" id="A0A1H0PPE5"/>